<protein>
    <submittedName>
        <fullName evidence="1">Uncharacterized protein</fullName>
    </submittedName>
</protein>
<keyword evidence="2" id="KW-1185">Reference proteome</keyword>
<dbReference type="Proteomes" id="UP000634672">
    <property type="component" value="Unassembled WGS sequence"/>
</dbReference>
<name>A0ABR7HGP4_9FIRM</name>
<evidence type="ECO:0000313" key="2">
    <source>
        <dbReference type="Proteomes" id="UP000634672"/>
    </source>
</evidence>
<dbReference type="RefSeq" id="WP_187024786.1">
    <property type="nucleotide sequence ID" value="NZ_JACOPB010000032.1"/>
</dbReference>
<gene>
    <name evidence="1" type="ORF">H8S75_31090</name>
</gene>
<evidence type="ECO:0000313" key="1">
    <source>
        <dbReference type="EMBL" id="MBC5712355.1"/>
    </source>
</evidence>
<dbReference type="EMBL" id="JACOPB010000032">
    <property type="protein sequence ID" value="MBC5712355.1"/>
    <property type="molecule type" value="Genomic_DNA"/>
</dbReference>
<proteinExistence type="predicted"/>
<comment type="caution">
    <text evidence="1">The sequence shown here is derived from an EMBL/GenBank/DDBJ whole genome shotgun (WGS) entry which is preliminary data.</text>
</comment>
<sequence length="51" mass="5551">MKLKKESQVIRVRLQDGQCGTVIGTSEGMIGILLDSGEYVDVPEGMAKKIK</sequence>
<reference evidence="1 2" key="1">
    <citation type="submission" date="2020-08" db="EMBL/GenBank/DDBJ databases">
        <title>Genome public.</title>
        <authorList>
            <person name="Liu C."/>
            <person name="Sun Q."/>
        </authorList>
    </citation>
    <scope>NUCLEOTIDE SEQUENCE [LARGE SCALE GENOMIC DNA]</scope>
    <source>
        <strain evidence="1 2">NSJ-66</strain>
    </source>
</reference>
<accession>A0ABR7HGP4</accession>
<organism evidence="1 2">
    <name type="scientific">Hungatella hominis</name>
    <dbReference type="NCBI Taxonomy" id="2763050"/>
    <lineage>
        <taxon>Bacteria</taxon>
        <taxon>Bacillati</taxon>
        <taxon>Bacillota</taxon>
        <taxon>Clostridia</taxon>
        <taxon>Lachnospirales</taxon>
        <taxon>Lachnospiraceae</taxon>
        <taxon>Hungatella</taxon>
    </lineage>
</organism>